<organism evidence="2 3">
    <name type="scientific">Rhizodiscina lignyota</name>
    <dbReference type="NCBI Taxonomy" id="1504668"/>
    <lineage>
        <taxon>Eukaryota</taxon>
        <taxon>Fungi</taxon>
        <taxon>Dikarya</taxon>
        <taxon>Ascomycota</taxon>
        <taxon>Pezizomycotina</taxon>
        <taxon>Dothideomycetes</taxon>
        <taxon>Pleosporomycetidae</taxon>
        <taxon>Aulographales</taxon>
        <taxon>Rhizodiscinaceae</taxon>
        <taxon>Rhizodiscina</taxon>
    </lineage>
</organism>
<keyword evidence="3" id="KW-1185">Reference proteome</keyword>
<evidence type="ECO:0000313" key="3">
    <source>
        <dbReference type="Proteomes" id="UP000799772"/>
    </source>
</evidence>
<dbReference type="EMBL" id="ML978129">
    <property type="protein sequence ID" value="KAF2096702.1"/>
    <property type="molecule type" value="Genomic_DNA"/>
</dbReference>
<feature type="region of interest" description="Disordered" evidence="1">
    <location>
        <begin position="79"/>
        <end position="98"/>
    </location>
</feature>
<evidence type="ECO:0000256" key="1">
    <source>
        <dbReference type="SAM" id="MobiDB-lite"/>
    </source>
</evidence>
<dbReference type="AlphaFoldDB" id="A0A9P4M6V1"/>
<reference evidence="2" key="1">
    <citation type="journal article" date="2020" name="Stud. Mycol.">
        <title>101 Dothideomycetes genomes: a test case for predicting lifestyles and emergence of pathogens.</title>
        <authorList>
            <person name="Haridas S."/>
            <person name="Albert R."/>
            <person name="Binder M."/>
            <person name="Bloem J."/>
            <person name="Labutti K."/>
            <person name="Salamov A."/>
            <person name="Andreopoulos B."/>
            <person name="Baker S."/>
            <person name="Barry K."/>
            <person name="Bills G."/>
            <person name="Bluhm B."/>
            <person name="Cannon C."/>
            <person name="Castanera R."/>
            <person name="Culley D."/>
            <person name="Daum C."/>
            <person name="Ezra D."/>
            <person name="Gonzalez J."/>
            <person name="Henrissat B."/>
            <person name="Kuo A."/>
            <person name="Liang C."/>
            <person name="Lipzen A."/>
            <person name="Lutzoni F."/>
            <person name="Magnuson J."/>
            <person name="Mondo S."/>
            <person name="Nolan M."/>
            <person name="Ohm R."/>
            <person name="Pangilinan J."/>
            <person name="Park H.-J."/>
            <person name="Ramirez L."/>
            <person name="Alfaro M."/>
            <person name="Sun H."/>
            <person name="Tritt A."/>
            <person name="Yoshinaga Y."/>
            <person name="Zwiers L.-H."/>
            <person name="Turgeon B."/>
            <person name="Goodwin S."/>
            <person name="Spatafora J."/>
            <person name="Crous P."/>
            <person name="Grigoriev I."/>
        </authorList>
    </citation>
    <scope>NUCLEOTIDE SEQUENCE</scope>
    <source>
        <strain evidence="2">CBS 133067</strain>
    </source>
</reference>
<evidence type="ECO:0000313" key="2">
    <source>
        <dbReference type="EMBL" id="KAF2096702.1"/>
    </source>
</evidence>
<sequence length="133" mass="14399">MVRHPPAVTVPIRRFLDTRHQYSNFETPGLELPQPPSTHSEPTFAPKPAELLCFDNTVLASATEPQLSSTMARPSLTTFARKSKATKDTLGPKIDDSQPIAESLPVTFPDCIACGEELTDVPPCACEACGAYN</sequence>
<gene>
    <name evidence="2" type="ORF">NA57DRAFT_58600</name>
</gene>
<protein>
    <submittedName>
        <fullName evidence="2">Uncharacterized protein</fullName>
    </submittedName>
</protein>
<accession>A0A9P4M6V1</accession>
<dbReference type="Proteomes" id="UP000799772">
    <property type="component" value="Unassembled WGS sequence"/>
</dbReference>
<comment type="caution">
    <text evidence="2">The sequence shown here is derived from an EMBL/GenBank/DDBJ whole genome shotgun (WGS) entry which is preliminary data.</text>
</comment>
<proteinExistence type="predicted"/>
<name>A0A9P4M6V1_9PEZI</name>